<sequence>MYVYCRLRGRLAHERSLELLDVLCSLLIHKVLLANRSHWAKQKRQDHGGKDCPPPRGRLGGGTLSPKKPLRSEEVPGVRLSTLLRSGPLMEEFLTKRSRSKKRDSTQVSPWTPAKHMDVKNIRLRELSRSRRERNRYPCGRQERPRGQVRDLQVKAGFSRSSEVLHIALKAPLPGLVSWRYSHINPNVSTHNFEARCLTPESGSQNPTVPAPVSPLCWTAAHCRDLRGLSPAAGGPRPQSPSSNHFSLTPPNIRGVRPIYTSTWYPGADVCFLNVGTEREAELVGGSSAGKNRNLGGPGWIGMGDPGQSPSPWSPHGSPPTLSILTLLLLLCGHAYSQCKILRCNAEYVSSTLSLRGGGSPGALRGGGRGGGVGSSGLCRALRSYALCTRRTARTCRGDLAFHSAVHGIEDLMIQHNCSRQGPTAPPPPRGPVFPGAGPIRASGSPAPDPCDYEGRFSRLHRQPPGFLHCASFGDPHVRTFHHHFHTCRVQGAWPLLDNDFLFVQATSSPVASGANATTTRKLTIIFKNMQECIDQKVYQAEVDNLPAAFEDGSINGGDRPGGSSLSIRTANPGSHVEIRAAYIGTTIIIRQTAGQLSFSIRVAEDVARAFSAEQDLQLCVGGCPPSQRLSRSVRSRRGTITMDAARQLCKEGLPVEDAYFHSCVFDVVISGDPNFTVAAQAALEDARAFLPDLEKLHLFPSDAGVPLSSATLLAPLLSGLFVLWLCIQ</sequence>
<dbReference type="Proteomes" id="UP001162501">
    <property type="component" value="Chromosome 1"/>
</dbReference>
<gene>
    <name evidence="1" type="ORF">MRATA1EN3_LOCUS2370</name>
</gene>
<proteinExistence type="predicted"/>
<dbReference type="EMBL" id="OX596085">
    <property type="protein sequence ID" value="CAI9691157.1"/>
    <property type="molecule type" value="Genomic_DNA"/>
</dbReference>
<organism evidence="1 2">
    <name type="scientific">Rangifer tarandus platyrhynchus</name>
    <name type="common">Svalbard reindeer</name>
    <dbReference type="NCBI Taxonomy" id="3082113"/>
    <lineage>
        <taxon>Eukaryota</taxon>
        <taxon>Metazoa</taxon>
        <taxon>Chordata</taxon>
        <taxon>Craniata</taxon>
        <taxon>Vertebrata</taxon>
        <taxon>Euteleostomi</taxon>
        <taxon>Mammalia</taxon>
        <taxon>Eutheria</taxon>
        <taxon>Laurasiatheria</taxon>
        <taxon>Artiodactyla</taxon>
        <taxon>Ruminantia</taxon>
        <taxon>Pecora</taxon>
        <taxon>Cervidae</taxon>
        <taxon>Odocoileinae</taxon>
        <taxon>Rangifer</taxon>
    </lineage>
</organism>
<evidence type="ECO:0000313" key="1">
    <source>
        <dbReference type="EMBL" id="CAI9691157.1"/>
    </source>
</evidence>
<name>A0ACB0DSD6_RANTA</name>
<accession>A0ACB0DSD6</accession>
<evidence type="ECO:0000313" key="2">
    <source>
        <dbReference type="Proteomes" id="UP001162501"/>
    </source>
</evidence>
<protein>
    <submittedName>
        <fullName evidence="1">Uncharacterized protein</fullName>
    </submittedName>
</protein>
<reference evidence="1" key="1">
    <citation type="submission" date="2023-05" db="EMBL/GenBank/DDBJ databases">
        <authorList>
            <consortium name="ELIXIR-Norway"/>
        </authorList>
    </citation>
    <scope>NUCLEOTIDE SEQUENCE</scope>
</reference>